<feature type="transmembrane region" description="Helical" evidence="1">
    <location>
        <begin position="44"/>
        <end position="62"/>
    </location>
</feature>
<dbReference type="PaxDb" id="65489-OBART04G10750.1"/>
<dbReference type="HOGENOM" id="CLU_2889757_0_0_1"/>
<keyword evidence="1" id="KW-0812">Transmembrane</keyword>
<proteinExistence type="predicted"/>
<keyword evidence="1" id="KW-1133">Transmembrane helix</keyword>
<protein>
    <submittedName>
        <fullName evidence="2">Uncharacterized protein</fullName>
    </submittedName>
</protein>
<keyword evidence="1" id="KW-0472">Membrane</keyword>
<keyword evidence="3" id="KW-1185">Reference proteome</keyword>
<dbReference type="Gramene" id="OBART04G10750.1">
    <property type="protein sequence ID" value="OBART04G10750.1"/>
    <property type="gene ID" value="OBART04G10750"/>
</dbReference>
<dbReference type="AlphaFoldDB" id="A0A0D3FV79"/>
<reference evidence="2" key="2">
    <citation type="submission" date="2015-03" db="UniProtKB">
        <authorList>
            <consortium name="EnsemblPlants"/>
        </authorList>
    </citation>
    <scope>IDENTIFICATION</scope>
</reference>
<organism evidence="2">
    <name type="scientific">Oryza barthii</name>
    <dbReference type="NCBI Taxonomy" id="65489"/>
    <lineage>
        <taxon>Eukaryota</taxon>
        <taxon>Viridiplantae</taxon>
        <taxon>Streptophyta</taxon>
        <taxon>Embryophyta</taxon>
        <taxon>Tracheophyta</taxon>
        <taxon>Spermatophyta</taxon>
        <taxon>Magnoliopsida</taxon>
        <taxon>Liliopsida</taxon>
        <taxon>Poales</taxon>
        <taxon>Poaceae</taxon>
        <taxon>BOP clade</taxon>
        <taxon>Oryzoideae</taxon>
        <taxon>Oryzeae</taxon>
        <taxon>Oryzinae</taxon>
        <taxon>Oryza</taxon>
    </lineage>
</organism>
<reference evidence="2" key="1">
    <citation type="journal article" date="2009" name="Rice">
        <title>De Novo Next Generation Sequencing of Plant Genomes.</title>
        <authorList>
            <person name="Rounsley S."/>
            <person name="Marri P.R."/>
            <person name="Yu Y."/>
            <person name="He R."/>
            <person name="Sisneros N."/>
            <person name="Goicoechea J.L."/>
            <person name="Lee S.J."/>
            <person name="Angelova A."/>
            <person name="Kudrna D."/>
            <person name="Luo M."/>
            <person name="Affourtit J."/>
            <person name="Desany B."/>
            <person name="Knight J."/>
            <person name="Niazi F."/>
            <person name="Egholm M."/>
            <person name="Wing R.A."/>
        </authorList>
    </citation>
    <scope>NUCLEOTIDE SEQUENCE [LARGE SCALE GENOMIC DNA]</scope>
    <source>
        <strain evidence="2">cv. IRGC 105608</strain>
    </source>
</reference>
<sequence>MARWTLRLLLWVLAFGVILSQLLRYATIFALAFGFGDGFAEEDALVRIVAAAAVAAFFLAYFR</sequence>
<evidence type="ECO:0000313" key="3">
    <source>
        <dbReference type="Proteomes" id="UP000026960"/>
    </source>
</evidence>
<evidence type="ECO:0000256" key="1">
    <source>
        <dbReference type="SAM" id="Phobius"/>
    </source>
</evidence>
<dbReference type="Proteomes" id="UP000026960">
    <property type="component" value="Chromosome 4"/>
</dbReference>
<dbReference type="EnsemblPlants" id="OBART04G10750.1">
    <property type="protein sequence ID" value="OBART04G10750.1"/>
    <property type="gene ID" value="OBART04G10750"/>
</dbReference>
<accession>A0A0D3FV79</accession>
<name>A0A0D3FV79_9ORYZ</name>
<evidence type="ECO:0000313" key="2">
    <source>
        <dbReference type="EnsemblPlants" id="OBART04G10750.1"/>
    </source>
</evidence>